<keyword evidence="3" id="KW-1185">Reference proteome</keyword>
<proteinExistence type="predicted"/>
<evidence type="ECO:0000313" key="3">
    <source>
        <dbReference type="Proteomes" id="UP001597094"/>
    </source>
</evidence>
<feature type="transmembrane region" description="Helical" evidence="1">
    <location>
        <begin position="87"/>
        <end position="106"/>
    </location>
</feature>
<evidence type="ECO:0000256" key="1">
    <source>
        <dbReference type="SAM" id="Phobius"/>
    </source>
</evidence>
<name>A0ABW3SSH5_9BACT</name>
<feature type="transmembrane region" description="Helical" evidence="1">
    <location>
        <begin position="39"/>
        <end position="56"/>
    </location>
</feature>
<accession>A0ABW3SSH5</accession>
<reference evidence="3" key="1">
    <citation type="journal article" date="2019" name="Int. J. Syst. Evol. Microbiol.">
        <title>The Global Catalogue of Microorganisms (GCM) 10K type strain sequencing project: providing services to taxonomists for standard genome sequencing and annotation.</title>
        <authorList>
            <consortium name="The Broad Institute Genomics Platform"/>
            <consortium name="The Broad Institute Genome Sequencing Center for Infectious Disease"/>
            <person name="Wu L."/>
            <person name="Ma J."/>
        </authorList>
    </citation>
    <scope>NUCLEOTIDE SEQUENCE [LARGE SCALE GENOMIC DNA]</scope>
    <source>
        <strain evidence="3">JCM 31319</strain>
    </source>
</reference>
<keyword evidence="1" id="KW-0812">Transmembrane</keyword>
<keyword evidence="1" id="KW-1133">Transmembrane helix</keyword>
<gene>
    <name evidence="2" type="ORF">ACFQ2O_16780</name>
</gene>
<feature type="transmembrane region" description="Helical" evidence="1">
    <location>
        <begin position="165"/>
        <end position="183"/>
    </location>
</feature>
<dbReference type="InterPro" id="IPR046487">
    <property type="entry name" value="DUF6580"/>
</dbReference>
<dbReference type="Pfam" id="PF20221">
    <property type="entry name" value="DUF6580"/>
    <property type="match status" value="1"/>
</dbReference>
<keyword evidence="1" id="KW-0472">Membrane</keyword>
<dbReference type="Proteomes" id="UP001597094">
    <property type="component" value="Unassembled WGS sequence"/>
</dbReference>
<feature type="transmembrane region" description="Helical" evidence="1">
    <location>
        <begin position="118"/>
        <end position="139"/>
    </location>
</feature>
<feature type="transmembrane region" description="Helical" evidence="1">
    <location>
        <begin position="63"/>
        <end position="81"/>
    </location>
</feature>
<protein>
    <submittedName>
        <fullName evidence="2">DUF6580 family putative transport protein</fullName>
    </submittedName>
</protein>
<evidence type="ECO:0000313" key="2">
    <source>
        <dbReference type="EMBL" id="MFD1187869.1"/>
    </source>
</evidence>
<organism evidence="2 3">
    <name type="scientific">Pontibacter rugosus</name>
    <dbReference type="NCBI Taxonomy" id="1745966"/>
    <lineage>
        <taxon>Bacteria</taxon>
        <taxon>Pseudomonadati</taxon>
        <taxon>Bacteroidota</taxon>
        <taxon>Cytophagia</taxon>
        <taxon>Cytophagales</taxon>
        <taxon>Hymenobacteraceae</taxon>
        <taxon>Pontibacter</taxon>
    </lineage>
</organism>
<dbReference type="EMBL" id="JBHTLD010000185">
    <property type="protein sequence ID" value="MFD1187869.1"/>
    <property type="molecule type" value="Genomic_DNA"/>
</dbReference>
<comment type="caution">
    <text evidence="2">The sequence shown here is derived from an EMBL/GenBank/DDBJ whole genome shotgun (WGS) entry which is preliminary data.</text>
</comment>
<sequence>MSKFLNSINTRTLVLLLFMALVAAARVLASGTGGQISSLSHYTPIGAMALFGGAYFSKYTKYLFPLLTLWISDLLLNRLVFYGEWRLFYEGFYWVYGAFALMVLVGQKLLRHFSFSRFLLAAFTIVLIHWLVTDIGMWLGGSMYPKTAAGLWSCLVAAIPFERNFLFGTLFYGVLMFGVFEWLKARSPRLRMSYNRNELC</sequence>
<dbReference type="RefSeq" id="WP_377530361.1">
    <property type="nucleotide sequence ID" value="NZ_JBHTLD010000185.1"/>
</dbReference>